<name>A0A0H5CY88_9RHOB</name>
<keyword evidence="2" id="KW-1185">Reference proteome</keyword>
<evidence type="ECO:0000313" key="1">
    <source>
        <dbReference type="EMBL" id="CRL09749.1"/>
    </source>
</evidence>
<protein>
    <submittedName>
        <fullName evidence="1">Uncharacterized protein</fullName>
    </submittedName>
</protein>
<dbReference type="RefSeq" id="WP_050672531.1">
    <property type="nucleotide sequence ID" value="NZ_CVRL01000006.1"/>
</dbReference>
<dbReference type="Proteomes" id="UP000043764">
    <property type="component" value="Unassembled WGS sequence"/>
</dbReference>
<accession>A0A0H5CY88</accession>
<evidence type="ECO:0000313" key="2">
    <source>
        <dbReference type="Proteomes" id="UP000043764"/>
    </source>
</evidence>
<organism evidence="1 2">
    <name type="scientific">Phaeobacter italicus</name>
    <dbReference type="NCBI Taxonomy" id="481446"/>
    <lineage>
        <taxon>Bacteria</taxon>
        <taxon>Pseudomonadati</taxon>
        <taxon>Pseudomonadota</taxon>
        <taxon>Alphaproteobacteria</taxon>
        <taxon>Rhodobacterales</taxon>
        <taxon>Roseobacteraceae</taxon>
        <taxon>Phaeobacter</taxon>
    </lineage>
</organism>
<sequence length="68" mass="7285">MSETGAVGAVEYAVVQAREILGVWRKEGEVVSMSPRQAQYYLQPYGWGLRAKAVAGKSAPAKTETAKG</sequence>
<dbReference type="EMBL" id="CVRL01000006">
    <property type="protein sequence ID" value="CRL09749.1"/>
    <property type="molecule type" value="Genomic_DNA"/>
</dbReference>
<gene>
    <name evidence="1" type="ORF">NIT7321_00583</name>
</gene>
<dbReference type="AlphaFoldDB" id="A0A0H5CY88"/>
<reference evidence="2" key="1">
    <citation type="submission" date="2015-05" db="EMBL/GenBank/DDBJ databases">
        <authorList>
            <person name="Rodrigo-Torres Lidia"/>
            <person name="Arahal R.David."/>
        </authorList>
    </citation>
    <scope>NUCLEOTIDE SEQUENCE [LARGE SCALE GENOMIC DNA]</scope>
    <source>
        <strain evidence="2">CECT 7321</strain>
    </source>
</reference>
<proteinExistence type="predicted"/>